<dbReference type="HOGENOM" id="CLU_988449_0_0_1"/>
<dbReference type="AlphaFoldDB" id="A0A0D3KH97"/>
<dbReference type="KEGG" id="ehx:EMIHUDRAFT_447053"/>
<proteinExistence type="predicted"/>
<evidence type="ECO:0000256" key="1">
    <source>
        <dbReference type="SAM" id="MobiDB-lite"/>
    </source>
</evidence>
<dbReference type="EnsemblProtists" id="EOD35132">
    <property type="protein sequence ID" value="EOD35132"/>
    <property type="gene ID" value="EMIHUDRAFT_447053"/>
</dbReference>
<dbReference type="EnsemblProtists" id="EOD19956">
    <property type="protein sequence ID" value="EOD19956"/>
    <property type="gene ID" value="EMIHUDRAFT_435927"/>
</dbReference>
<evidence type="ECO:0008006" key="4">
    <source>
        <dbReference type="Google" id="ProtNLM"/>
    </source>
</evidence>
<reference evidence="2" key="2">
    <citation type="submission" date="2024-10" db="UniProtKB">
        <authorList>
            <consortium name="EnsemblProtists"/>
        </authorList>
    </citation>
    <scope>IDENTIFICATION</scope>
</reference>
<name>A0A0D3KH97_EMIH1</name>
<dbReference type="GeneID" id="17280403"/>
<dbReference type="RefSeq" id="XP_005772385.1">
    <property type="nucleotide sequence ID" value="XM_005772328.1"/>
</dbReference>
<dbReference type="RefSeq" id="XP_005787561.1">
    <property type="nucleotide sequence ID" value="XM_005787504.1"/>
</dbReference>
<keyword evidence="3" id="KW-1185">Reference proteome</keyword>
<dbReference type="GeneID" id="17265454"/>
<sequence>MMSFACAALLPMPLRPVGTASRPREREIHPLMGAPEFLASGRDALPLVHMPMAELLLPGESRRLVINHAEGLAALDAAKDGVIGSLLVTPHKNALSTTSLLEVREVRKEAVGVCVDVVAVGRLHIPKIEQGRWHEARGVTAVRDETRGSEAQDEDAEAGEGGEGNVSGPTLLRVRRQLEARALEERTRRLRDELCVLSLDAPPAPSLARLYGAWGVPDETAALAQLRSFAACDGLSAVQRATALGMADTRERLEFARGCALRRRRRAEALLAMQGALAARGQ</sequence>
<dbReference type="PaxDb" id="2903-EOD19956"/>
<reference evidence="3" key="1">
    <citation type="journal article" date="2013" name="Nature">
        <title>Pan genome of the phytoplankton Emiliania underpins its global distribution.</title>
        <authorList>
            <person name="Read B.A."/>
            <person name="Kegel J."/>
            <person name="Klute M.J."/>
            <person name="Kuo A."/>
            <person name="Lefebvre S.C."/>
            <person name="Maumus F."/>
            <person name="Mayer C."/>
            <person name="Miller J."/>
            <person name="Monier A."/>
            <person name="Salamov A."/>
            <person name="Young J."/>
            <person name="Aguilar M."/>
            <person name="Claverie J.M."/>
            <person name="Frickenhaus S."/>
            <person name="Gonzalez K."/>
            <person name="Herman E.K."/>
            <person name="Lin Y.C."/>
            <person name="Napier J."/>
            <person name="Ogata H."/>
            <person name="Sarno A.F."/>
            <person name="Shmutz J."/>
            <person name="Schroeder D."/>
            <person name="de Vargas C."/>
            <person name="Verret F."/>
            <person name="von Dassow P."/>
            <person name="Valentin K."/>
            <person name="Van de Peer Y."/>
            <person name="Wheeler G."/>
            <person name="Dacks J.B."/>
            <person name="Delwiche C.F."/>
            <person name="Dyhrman S.T."/>
            <person name="Glockner G."/>
            <person name="John U."/>
            <person name="Richards T."/>
            <person name="Worden A.Z."/>
            <person name="Zhang X."/>
            <person name="Grigoriev I.V."/>
            <person name="Allen A.E."/>
            <person name="Bidle K."/>
            <person name="Borodovsky M."/>
            <person name="Bowler C."/>
            <person name="Brownlee C."/>
            <person name="Cock J.M."/>
            <person name="Elias M."/>
            <person name="Gladyshev V.N."/>
            <person name="Groth M."/>
            <person name="Guda C."/>
            <person name="Hadaegh A."/>
            <person name="Iglesias-Rodriguez M.D."/>
            <person name="Jenkins J."/>
            <person name="Jones B.M."/>
            <person name="Lawson T."/>
            <person name="Leese F."/>
            <person name="Lindquist E."/>
            <person name="Lobanov A."/>
            <person name="Lomsadze A."/>
            <person name="Malik S.B."/>
            <person name="Marsh M.E."/>
            <person name="Mackinder L."/>
            <person name="Mock T."/>
            <person name="Mueller-Roeber B."/>
            <person name="Pagarete A."/>
            <person name="Parker M."/>
            <person name="Probert I."/>
            <person name="Quesneville H."/>
            <person name="Raines C."/>
            <person name="Rensing S.A."/>
            <person name="Riano-Pachon D.M."/>
            <person name="Richier S."/>
            <person name="Rokitta S."/>
            <person name="Shiraiwa Y."/>
            <person name="Soanes D.M."/>
            <person name="van der Giezen M."/>
            <person name="Wahlund T.M."/>
            <person name="Williams B."/>
            <person name="Wilson W."/>
            <person name="Wolfe G."/>
            <person name="Wurch L.L."/>
        </authorList>
    </citation>
    <scope>NUCLEOTIDE SEQUENCE</scope>
</reference>
<evidence type="ECO:0000313" key="2">
    <source>
        <dbReference type="EnsemblProtists" id="EOD35132"/>
    </source>
</evidence>
<accession>A0A0D3KH97</accession>
<dbReference type="KEGG" id="ehx:EMIHUDRAFT_435927"/>
<feature type="compositionally biased region" description="Acidic residues" evidence="1">
    <location>
        <begin position="151"/>
        <end position="160"/>
    </location>
</feature>
<feature type="region of interest" description="Disordered" evidence="1">
    <location>
        <begin position="140"/>
        <end position="168"/>
    </location>
</feature>
<protein>
    <recommendedName>
        <fullName evidence="4">Lon N-terminal domain-containing protein</fullName>
    </recommendedName>
</protein>
<evidence type="ECO:0000313" key="3">
    <source>
        <dbReference type="Proteomes" id="UP000013827"/>
    </source>
</evidence>
<dbReference type="Proteomes" id="UP000013827">
    <property type="component" value="Unassembled WGS sequence"/>
</dbReference>
<organism evidence="2 3">
    <name type="scientific">Emiliania huxleyi (strain CCMP1516)</name>
    <dbReference type="NCBI Taxonomy" id="280463"/>
    <lineage>
        <taxon>Eukaryota</taxon>
        <taxon>Haptista</taxon>
        <taxon>Haptophyta</taxon>
        <taxon>Prymnesiophyceae</taxon>
        <taxon>Isochrysidales</taxon>
        <taxon>Noelaerhabdaceae</taxon>
        <taxon>Emiliania</taxon>
    </lineage>
</organism>
<feature type="compositionally biased region" description="Basic and acidic residues" evidence="1">
    <location>
        <begin position="140"/>
        <end position="150"/>
    </location>
</feature>